<feature type="non-terminal residue" evidence="2">
    <location>
        <position position="144"/>
    </location>
</feature>
<evidence type="ECO:0008006" key="3">
    <source>
        <dbReference type="Google" id="ProtNLM"/>
    </source>
</evidence>
<reference evidence="2" key="1">
    <citation type="submission" date="2018-05" db="EMBL/GenBank/DDBJ databases">
        <authorList>
            <person name="Lanie J.A."/>
            <person name="Ng W.-L."/>
            <person name="Kazmierczak K.M."/>
            <person name="Andrzejewski T.M."/>
            <person name="Davidsen T.M."/>
            <person name="Wayne K.J."/>
            <person name="Tettelin H."/>
            <person name="Glass J.I."/>
            <person name="Rusch D."/>
            <person name="Podicherti R."/>
            <person name="Tsui H.-C.T."/>
            <person name="Winkler M.E."/>
        </authorList>
    </citation>
    <scope>NUCLEOTIDE SEQUENCE</scope>
</reference>
<keyword evidence="1" id="KW-0812">Transmembrane</keyword>
<feature type="transmembrane region" description="Helical" evidence="1">
    <location>
        <begin position="100"/>
        <end position="123"/>
    </location>
</feature>
<dbReference type="AlphaFoldDB" id="A0A382YWV9"/>
<proteinExistence type="predicted"/>
<name>A0A382YWV9_9ZZZZ</name>
<accession>A0A382YWV9</accession>
<gene>
    <name evidence="2" type="ORF">METZ01_LOCUS440263</name>
</gene>
<keyword evidence="1" id="KW-1133">Transmembrane helix</keyword>
<evidence type="ECO:0000256" key="1">
    <source>
        <dbReference type="SAM" id="Phobius"/>
    </source>
</evidence>
<protein>
    <recommendedName>
        <fullName evidence="3">Glycosyltransferase RgtA/B/C/D-like domain-containing protein</fullName>
    </recommendedName>
</protein>
<sequence length="144" mass="16344">MAMVVVVMGAWTFVQIRAAQSDGPVFDEVYFVTRGLTMLRTGDMRLVNNDPPFLGVLQALPSSFRTDVVLPLGNRSWEEADDYWFSLELMYWFGNDPDALIYRSRLATVALVSLLPLFVWLWATKLGGWRTGMFALLFVSLDPN</sequence>
<keyword evidence="1" id="KW-0472">Membrane</keyword>
<organism evidence="2">
    <name type="scientific">marine metagenome</name>
    <dbReference type="NCBI Taxonomy" id="408172"/>
    <lineage>
        <taxon>unclassified sequences</taxon>
        <taxon>metagenomes</taxon>
        <taxon>ecological metagenomes</taxon>
    </lineage>
</organism>
<dbReference type="EMBL" id="UINC01178964">
    <property type="protein sequence ID" value="SVD87409.1"/>
    <property type="molecule type" value="Genomic_DNA"/>
</dbReference>
<evidence type="ECO:0000313" key="2">
    <source>
        <dbReference type="EMBL" id="SVD87409.1"/>
    </source>
</evidence>